<dbReference type="Proteomes" id="UP000005446">
    <property type="component" value="Unassembled WGS sequence"/>
</dbReference>
<evidence type="ECO:0000256" key="1">
    <source>
        <dbReference type="SAM" id="MobiDB-lite"/>
    </source>
</evidence>
<sequence length="217" mass="24537">MAQTSQLPTIRSTIASHPLQPRLQNHHARSRRTNRTLPLLRNLHQAERQIDVFEHYAIPFLPAVLIFVNGVQKDMHVGTNLSGLVTMAQKYFAGTDVSKMAQSSAVIAENAVFQRIPTSKYVVFKKGVHDYMFDYFKIKTVPTVMFFKRGDIVGAHEGGNVKEFEKAILSQFAEALAPTHYCKGDYPDWCNTREYCAAWDLNAVEKGGPLDPKINRK</sequence>
<dbReference type="EMBL" id="AGUE01000020">
    <property type="protein sequence ID" value="EHL02651.1"/>
    <property type="molecule type" value="Genomic_DNA"/>
</dbReference>
<organism evidence="2 3">
    <name type="scientific">Glarea lozoyensis (strain ATCC 74030 / MF5533)</name>
    <dbReference type="NCBI Taxonomy" id="1104152"/>
    <lineage>
        <taxon>Eukaryota</taxon>
        <taxon>Fungi</taxon>
        <taxon>Dikarya</taxon>
        <taxon>Ascomycota</taxon>
        <taxon>Pezizomycotina</taxon>
        <taxon>Leotiomycetes</taxon>
        <taxon>Helotiales</taxon>
        <taxon>Helotiaceae</taxon>
        <taxon>Glarea</taxon>
    </lineage>
</organism>
<dbReference type="AlphaFoldDB" id="H0EFN0"/>
<protein>
    <recommendedName>
        <fullName evidence="4">Thioredoxin-like protein</fullName>
    </recommendedName>
</protein>
<proteinExistence type="predicted"/>
<dbReference type="InterPro" id="IPR036249">
    <property type="entry name" value="Thioredoxin-like_sf"/>
</dbReference>
<comment type="caution">
    <text evidence="2">The sequence shown here is derived from an EMBL/GenBank/DDBJ whole genome shotgun (WGS) entry which is preliminary data.</text>
</comment>
<dbReference type="HOGENOM" id="CLU_1272418_0_0_1"/>
<evidence type="ECO:0008006" key="4">
    <source>
        <dbReference type="Google" id="ProtNLM"/>
    </source>
</evidence>
<dbReference type="InParanoid" id="H0EFN0"/>
<name>H0EFN0_GLAL7</name>
<accession>H0EFN0</accession>
<evidence type="ECO:0000313" key="3">
    <source>
        <dbReference type="Proteomes" id="UP000005446"/>
    </source>
</evidence>
<gene>
    <name evidence="2" type="ORF">M7I_1159</name>
</gene>
<feature type="compositionally biased region" description="Polar residues" evidence="1">
    <location>
        <begin position="1"/>
        <end position="15"/>
    </location>
</feature>
<dbReference type="SUPFAM" id="SSF52833">
    <property type="entry name" value="Thioredoxin-like"/>
    <property type="match status" value="1"/>
</dbReference>
<reference evidence="2 3" key="1">
    <citation type="journal article" date="2012" name="Eukaryot. Cell">
        <title>Genome sequence of the fungus Glarea lozoyensis: the first genome sequence of a species from the Helotiaceae family.</title>
        <authorList>
            <person name="Youssar L."/>
            <person name="Gruening B.A."/>
            <person name="Erxleben A."/>
            <person name="Guenther S."/>
            <person name="Huettel W."/>
        </authorList>
    </citation>
    <scope>NUCLEOTIDE SEQUENCE [LARGE SCALE GENOMIC DNA]</scope>
    <source>
        <strain evidence="3">ATCC 74030 / MF5533</strain>
    </source>
</reference>
<evidence type="ECO:0000313" key="2">
    <source>
        <dbReference type="EMBL" id="EHL02651.1"/>
    </source>
</evidence>
<keyword evidence="3" id="KW-1185">Reference proteome</keyword>
<feature type="region of interest" description="Disordered" evidence="1">
    <location>
        <begin position="1"/>
        <end position="32"/>
    </location>
</feature>
<dbReference type="OrthoDB" id="10352444at2759"/>
<dbReference type="CDD" id="cd02947">
    <property type="entry name" value="TRX_family"/>
    <property type="match status" value="1"/>
</dbReference>